<organism evidence="3">
    <name type="scientific">marine metagenome</name>
    <dbReference type="NCBI Taxonomy" id="408172"/>
    <lineage>
        <taxon>unclassified sequences</taxon>
        <taxon>metagenomes</taxon>
        <taxon>ecological metagenomes</taxon>
    </lineage>
</organism>
<dbReference type="Pfam" id="PF00211">
    <property type="entry name" value="Guanylate_cyc"/>
    <property type="match status" value="1"/>
</dbReference>
<dbReference type="InterPro" id="IPR029787">
    <property type="entry name" value="Nucleotide_cyclase"/>
</dbReference>
<evidence type="ECO:0000313" key="3">
    <source>
        <dbReference type="EMBL" id="SVE05590.1"/>
    </source>
</evidence>
<dbReference type="GO" id="GO:0006171">
    <property type="term" value="P:cAMP biosynthetic process"/>
    <property type="evidence" value="ECO:0007669"/>
    <property type="project" value="TreeGrafter"/>
</dbReference>
<proteinExistence type="predicted"/>
<dbReference type="PANTHER" id="PTHR43081">
    <property type="entry name" value="ADENYLATE CYCLASE, TERMINAL-DIFFERENTIATION SPECIFIC-RELATED"/>
    <property type="match status" value="1"/>
</dbReference>
<gene>
    <name evidence="3" type="ORF">METZ01_LOCUS458444</name>
</gene>
<keyword evidence="1" id="KW-1133">Transmembrane helix</keyword>
<dbReference type="EMBL" id="UINC01191118">
    <property type="protein sequence ID" value="SVE05590.1"/>
    <property type="molecule type" value="Genomic_DNA"/>
</dbReference>
<feature type="domain" description="Guanylate cyclase" evidence="2">
    <location>
        <begin position="13"/>
        <end position="120"/>
    </location>
</feature>
<evidence type="ECO:0000256" key="1">
    <source>
        <dbReference type="SAM" id="Phobius"/>
    </source>
</evidence>
<reference evidence="3" key="1">
    <citation type="submission" date="2018-05" db="EMBL/GenBank/DDBJ databases">
        <authorList>
            <person name="Lanie J.A."/>
            <person name="Ng W.-L."/>
            <person name="Kazmierczak K.M."/>
            <person name="Andrzejewski T.M."/>
            <person name="Davidsen T.M."/>
            <person name="Wayne K.J."/>
            <person name="Tettelin H."/>
            <person name="Glass J.I."/>
            <person name="Rusch D."/>
            <person name="Podicherti R."/>
            <person name="Tsui H.-C.T."/>
            <person name="Winkler M.E."/>
        </authorList>
    </citation>
    <scope>NUCLEOTIDE SEQUENCE</scope>
</reference>
<dbReference type="CDD" id="cd07302">
    <property type="entry name" value="CHD"/>
    <property type="match status" value="1"/>
</dbReference>
<name>A0A383ADC0_9ZZZZ</name>
<sequence length="234" mass="26194">MSKSNISTKKLKAIVFTDIVDFTQLSADDEQKALEIIDRQRDLLKPIVLEHKGEWLKEIGDGLLFSFDSSLDAVRCSIEIQETLKDIDEFNIRIGIHQGDIFIKDGDIYGDDVNIASRVEGFAPIGGISLSDKVHKDILGVSDIKTSFIGHRKLIGVQQETKVRCITSHNLPQYNLSKLPIIASYVCFFWAALSFVACTIHPIAKYSINSTVPISQIIRTSIIYFMLGITHLLI</sequence>
<feature type="non-terminal residue" evidence="3">
    <location>
        <position position="234"/>
    </location>
</feature>
<accession>A0A383ADC0</accession>
<dbReference type="InterPro" id="IPR001054">
    <property type="entry name" value="A/G_cyclase"/>
</dbReference>
<dbReference type="PANTHER" id="PTHR43081:SF19">
    <property type="entry name" value="PH-SENSITIVE ADENYLATE CYCLASE RV1264"/>
    <property type="match status" value="1"/>
</dbReference>
<dbReference type="Gene3D" id="3.30.70.1230">
    <property type="entry name" value="Nucleotide cyclase"/>
    <property type="match status" value="1"/>
</dbReference>
<dbReference type="GO" id="GO:0035556">
    <property type="term" value="P:intracellular signal transduction"/>
    <property type="evidence" value="ECO:0007669"/>
    <property type="project" value="InterPro"/>
</dbReference>
<protein>
    <recommendedName>
        <fullName evidence="2">Guanylate cyclase domain-containing protein</fullName>
    </recommendedName>
</protein>
<dbReference type="PROSITE" id="PS50125">
    <property type="entry name" value="GUANYLATE_CYCLASE_2"/>
    <property type="match status" value="1"/>
</dbReference>
<keyword evidence="1" id="KW-0472">Membrane</keyword>
<dbReference type="AlphaFoldDB" id="A0A383ADC0"/>
<keyword evidence="1" id="KW-0812">Transmembrane</keyword>
<dbReference type="SMART" id="SM00044">
    <property type="entry name" value="CYCc"/>
    <property type="match status" value="1"/>
</dbReference>
<feature type="transmembrane region" description="Helical" evidence="1">
    <location>
        <begin position="182"/>
        <end position="204"/>
    </location>
</feature>
<evidence type="ECO:0000259" key="2">
    <source>
        <dbReference type="PROSITE" id="PS50125"/>
    </source>
</evidence>
<dbReference type="InterPro" id="IPR050697">
    <property type="entry name" value="Adenylyl/Guanylyl_Cyclase_3/4"/>
</dbReference>
<dbReference type="SUPFAM" id="SSF55073">
    <property type="entry name" value="Nucleotide cyclase"/>
    <property type="match status" value="1"/>
</dbReference>
<feature type="transmembrane region" description="Helical" evidence="1">
    <location>
        <begin position="216"/>
        <end position="233"/>
    </location>
</feature>